<name>A0A6A4IPQ1_APOLU</name>
<keyword evidence="2" id="KW-0472">Membrane</keyword>
<accession>A0A6A4IPQ1</accession>
<feature type="transmembrane region" description="Helical" evidence="2">
    <location>
        <begin position="218"/>
        <end position="241"/>
    </location>
</feature>
<gene>
    <name evidence="3" type="ORF">GE061_005614</name>
</gene>
<comment type="caution">
    <text evidence="3">The sequence shown here is derived from an EMBL/GenBank/DDBJ whole genome shotgun (WGS) entry which is preliminary data.</text>
</comment>
<dbReference type="EMBL" id="WIXP02000013">
    <property type="protein sequence ID" value="KAF6201167.1"/>
    <property type="molecule type" value="Genomic_DNA"/>
</dbReference>
<evidence type="ECO:0000313" key="4">
    <source>
        <dbReference type="Proteomes" id="UP000466442"/>
    </source>
</evidence>
<keyword evidence="2" id="KW-1133">Transmembrane helix</keyword>
<feature type="region of interest" description="Disordered" evidence="1">
    <location>
        <begin position="86"/>
        <end position="138"/>
    </location>
</feature>
<evidence type="ECO:0000256" key="2">
    <source>
        <dbReference type="SAM" id="Phobius"/>
    </source>
</evidence>
<evidence type="ECO:0000313" key="3">
    <source>
        <dbReference type="EMBL" id="KAF6201167.1"/>
    </source>
</evidence>
<protein>
    <submittedName>
        <fullName evidence="3">Uncharacterized protein</fullName>
    </submittedName>
</protein>
<organism evidence="3 4">
    <name type="scientific">Apolygus lucorum</name>
    <name type="common">Small green plant bug</name>
    <name type="synonym">Lygocoris lucorum</name>
    <dbReference type="NCBI Taxonomy" id="248454"/>
    <lineage>
        <taxon>Eukaryota</taxon>
        <taxon>Metazoa</taxon>
        <taxon>Ecdysozoa</taxon>
        <taxon>Arthropoda</taxon>
        <taxon>Hexapoda</taxon>
        <taxon>Insecta</taxon>
        <taxon>Pterygota</taxon>
        <taxon>Neoptera</taxon>
        <taxon>Paraneoptera</taxon>
        <taxon>Hemiptera</taxon>
        <taxon>Heteroptera</taxon>
        <taxon>Panheteroptera</taxon>
        <taxon>Cimicomorpha</taxon>
        <taxon>Miridae</taxon>
        <taxon>Mirini</taxon>
        <taxon>Apolygus</taxon>
    </lineage>
</organism>
<feature type="compositionally biased region" description="Polar residues" evidence="1">
    <location>
        <begin position="94"/>
        <end position="103"/>
    </location>
</feature>
<evidence type="ECO:0000256" key="1">
    <source>
        <dbReference type="SAM" id="MobiDB-lite"/>
    </source>
</evidence>
<dbReference type="AlphaFoldDB" id="A0A6A4IPQ1"/>
<keyword evidence="4" id="KW-1185">Reference proteome</keyword>
<reference evidence="3" key="1">
    <citation type="journal article" date="2021" name="Mol. Ecol. Resour.">
        <title>Apolygus lucorum genome provides insights into omnivorousness and mesophyll feeding.</title>
        <authorList>
            <person name="Liu Y."/>
            <person name="Liu H."/>
            <person name="Wang H."/>
            <person name="Huang T."/>
            <person name="Liu B."/>
            <person name="Yang B."/>
            <person name="Yin L."/>
            <person name="Li B."/>
            <person name="Zhang Y."/>
            <person name="Zhang S."/>
            <person name="Jiang F."/>
            <person name="Zhang X."/>
            <person name="Ren Y."/>
            <person name="Wang B."/>
            <person name="Wang S."/>
            <person name="Lu Y."/>
            <person name="Wu K."/>
            <person name="Fan W."/>
            <person name="Wang G."/>
        </authorList>
    </citation>
    <scope>NUCLEOTIDE SEQUENCE</scope>
    <source>
        <strain evidence="3">12Hb</strain>
    </source>
</reference>
<dbReference type="Proteomes" id="UP000466442">
    <property type="component" value="Unassembled WGS sequence"/>
</dbReference>
<keyword evidence="2" id="KW-0812">Transmembrane</keyword>
<proteinExistence type="predicted"/>
<sequence>MDTQKLLNEQKMMAGAAAAGFCIPPTQNRKFLFEGISHGREIELKGLDYKKLLDEQQALEQAEAIGFCVPRNGLKSSLKKLPEWDSKDRRDSFGMSSRRTTATDYWRGSGDAPAGRSTTTVSRSNDEEDEEEEGCHRNLSDESFLLQDPFEPRLSKNTVRETLTSHPSIAGQTVPRSASTNTYRTEILSRVSTRVTNKLPSVSSTGPPSKPNQGGGTWLHWVLIIALMYGLVILLLAELYYQAYWRKTRSSRRARSSLVRLILDDLIYFVRRHFTV</sequence>